<protein>
    <recommendedName>
        <fullName evidence="9">Glycerol kinase</fullName>
        <ecNumber evidence="9">2.7.1.30</ecNumber>
    </recommendedName>
    <alternativeName>
        <fullName evidence="9">ATP:glycerol 3-phosphotransferase</fullName>
    </alternativeName>
    <alternativeName>
        <fullName evidence="9">Glycerokinase</fullName>
        <shortName evidence="9">GK</shortName>
    </alternativeName>
</protein>
<proteinExistence type="inferred from homology"/>
<feature type="binding site" evidence="9">
    <location>
        <position position="135"/>
    </location>
    <ligand>
        <name>sn-glycerol 3-phosphate</name>
        <dbReference type="ChEBI" id="CHEBI:57597"/>
    </ligand>
</feature>
<dbReference type="NCBIfam" id="NF000756">
    <property type="entry name" value="PRK00047.1"/>
    <property type="match status" value="1"/>
</dbReference>
<feature type="binding site" evidence="9">
    <location>
        <position position="14"/>
    </location>
    <ligand>
        <name>ATP</name>
        <dbReference type="ChEBI" id="CHEBI:30616"/>
    </ligand>
</feature>
<dbReference type="InterPro" id="IPR018485">
    <property type="entry name" value="FGGY_C"/>
</dbReference>
<feature type="binding site" evidence="9">
    <location>
        <position position="245"/>
    </location>
    <ligand>
        <name>glycerol</name>
        <dbReference type="ChEBI" id="CHEBI:17754"/>
    </ligand>
</feature>
<evidence type="ECO:0000256" key="5">
    <source>
        <dbReference type="ARBA" id="ARBA00022777"/>
    </source>
</evidence>
<organism evidence="14 15">
    <name type="scientific">Parashewanella spongiae</name>
    <dbReference type="NCBI Taxonomy" id="342950"/>
    <lineage>
        <taxon>Bacteria</taxon>
        <taxon>Pseudomonadati</taxon>
        <taxon>Pseudomonadota</taxon>
        <taxon>Gammaproteobacteria</taxon>
        <taxon>Alteromonadales</taxon>
        <taxon>Shewanellaceae</taxon>
        <taxon>Parashewanella</taxon>
    </lineage>
</organism>
<feature type="binding site" evidence="9">
    <location>
        <position position="83"/>
    </location>
    <ligand>
        <name>glycerol</name>
        <dbReference type="ChEBI" id="CHEBI:17754"/>
    </ligand>
</feature>
<dbReference type="FunFam" id="3.30.420.40:FF:000007">
    <property type="entry name" value="Glycerol kinase"/>
    <property type="match status" value="1"/>
</dbReference>
<feature type="binding site" evidence="9">
    <location>
        <position position="84"/>
    </location>
    <ligand>
        <name>glycerol</name>
        <dbReference type="ChEBI" id="CHEBI:17754"/>
    </ligand>
</feature>
<evidence type="ECO:0000256" key="3">
    <source>
        <dbReference type="ARBA" id="ARBA00022679"/>
    </source>
</evidence>
<dbReference type="FunFam" id="3.30.420.40:FF:000008">
    <property type="entry name" value="Glycerol kinase"/>
    <property type="match status" value="1"/>
</dbReference>
<feature type="binding site" evidence="9">
    <location>
        <position position="410"/>
    </location>
    <ligand>
        <name>ATP</name>
        <dbReference type="ChEBI" id="CHEBI:30616"/>
    </ligand>
</feature>
<dbReference type="GO" id="GO:0006072">
    <property type="term" value="P:glycerol-3-phosphate metabolic process"/>
    <property type="evidence" value="ECO:0007669"/>
    <property type="project" value="InterPro"/>
</dbReference>
<evidence type="ECO:0000256" key="1">
    <source>
        <dbReference type="ARBA" id="ARBA00005190"/>
    </source>
</evidence>
<dbReference type="SUPFAM" id="SSF53067">
    <property type="entry name" value="Actin-like ATPase domain"/>
    <property type="match status" value="2"/>
</dbReference>
<feature type="binding site" evidence="9">
    <location>
        <position position="309"/>
    </location>
    <ligand>
        <name>ADP</name>
        <dbReference type="ChEBI" id="CHEBI:456216"/>
    </ligand>
</feature>
<keyword evidence="7 9" id="KW-0067">ATP-binding</keyword>
<evidence type="ECO:0000256" key="8">
    <source>
        <dbReference type="ARBA" id="ARBA00052101"/>
    </source>
</evidence>
<evidence type="ECO:0000256" key="7">
    <source>
        <dbReference type="ARBA" id="ARBA00022840"/>
    </source>
</evidence>
<evidence type="ECO:0000256" key="10">
    <source>
        <dbReference type="RuleBase" id="RU003733"/>
    </source>
</evidence>
<comment type="activity regulation">
    <text evidence="9">Inhibited by fructose 1,6-bisphosphate (FBP).</text>
</comment>
<sequence>MTKKYVVALDQGTTSSRAIVFDHNAKMVAQSQREFKQIYPKAGWVEHDPMEIWSSQSSALAEVIARANIPKDQVAAIGITNQRETTIVWDKLTGEPVYNAIVWQCRRSNNICEALKQQGHETEITRKTGLVLDPYFSASKIRWILDHIDDGQQRAERGELLFGSVDSWLIWKLTEENVHCTDPTNAARTMLYNIHTLAWDTELLTLFNIPINMLPEVKGSSSIFGYSRIIGEGANVPIAGVAGDQQSALFGQLCVKPGQAKNTYGTGCFLLLNTGDNIVTSSHGLLTTIAIGGEGEVTYALEGSVFMGGATIQWLRDELGLIRHAKDTEYFATQVENTNNVYLIPAFVGLGAPYWDADARGAIVGLTRGVNRNHIIRAALESIAYQTKDLLDAMEKDSGVELSELNVDGGAVINDFLMQFQADIANIKVIRSCVEETTALGAAFLAGLTVGFWSSIEELKHKTQAEKHFIPDMNDNERQSLGQGWQQAVSRTRTN</sequence>
<evidence type="ECO:0000313" key="14">
    <source>
        <dbReference type="EMBL" id="RJY18766.1"/>
    </source>
</evidence>
<keyword evidence="6 9" id="KW-0319">Glycerol metabolism</keyword>
<evidence type="ECO:0000256" key="2">
    <source>
        <dbReference type="ARBA" id="ARBA00009156"/>
    </source>
</evidence>
<dbReference type="Proteomes" id="UP000273022">
    <property type="component" value="Unassembled WGS sequence"/>
</dbReference>
<feature type="binding site" evidence="9">
    <location>
        <position position="244"/>
    </location>
    <ligand>
        <name>sn-glycerol 3-phosphate</name>
        <dbReference type="ChEBI" id="CHEBI:57597"/>
    </ligand>
</feature>
<dbReference type="UniPathway" id="UPA00618">
    <property type="reaction ID" value="UER00672"/>
</dbReference>
<comment type="similarity">
    <text evidence="2 9 10">Belongs to the FGGY kinase family.</text>
</comment>
<keyword evidence="5 9" id="KW-0418">Kinase</keyword>
<comment type="catalytic activity">
    <reaction evidence="8 9">
        <text>glycerol + ATP = sn-glycerol 3-phosphate + ADP + H(+)</text>
        <dbReference type="Rhea" id="RHEA:21644"/>
        <dbReference type="ChEBI" id="CHEBI:15378"/>
        <dbReference type="ChEBI" id="CHEBI:17754"/>
        <dbReference type="ChEBI" id="CHEBI:30616"/>
        <dbReference type="ChEBI" id="CHEBI:57597"/>
        <dbReference type="ChEBI" id="CHEBI:456216"/>
        <dbReference type="EC" id="2.7.1.30"/>
    </reaction>
</comment>
<feature type="domain" description="Carbohydrate kinase FGGY C-terminal" evidence="13">
    <location>
        <begin position="261"/>
        <end position="448"/>
    </location>
</feature>
<feature type="region of interest" description="Disordered" evidence="11">
    <location>
        <begin position="472"/>
        <end position="495"/>
    </location>
</feature>
<keyword evidence="4 9" id="KW-0547">Nucleotide-binding</keyword>
<dbReference type="OrthoDB" id="9805576at2"/>
<feature type="binding site" evidence="9">
    <location>
        <position position="13"/>
    </location>
    <ligand>
        <name>ADP</name>
        <dbReference type="ChEBI" id="CHEBI:456216"/>
    </ligand>
</feature>
<evidence type="ECO:0000256" key="4">
    <source>
        <dbReference type="ARBA" id="ARBA00022741"/>
    </source>
</evidence>
<evidence type="ECO:0000256" key="11">
    <source>
        <dbReference type="SAM" id="MobiDB-lite"/>
    </source>
</evidence>
<reference evidence="14 15" key="1">
    <citation type="submission" date="2018-09" db="EMBL/GenBank/DDBJ databases">
        <title>Phylogeny of the Shewanellaceae, and recommendation for two new genera, Pseudoshewanella and Parashewanella.</title>
        <authorList>
            <person name="Wang G."/>
        </authorList>
    </citation>
    <scope>NUCLEOTIDE SEQUENCE [LARGE SCALE GENOMIC DNA]</scope>
    <source>
        <strain evidence="14 15">KCTC 22492</strain>
    </source>
</reference>
<accession>A0A3A6TWJ0</accession>
<dbReference type="Pfam" id="PF00370">
    <property type="entry name" value="FGGY_N"/>
    <property type="match status" value="1"/>
</dbReference>
<evidence type="ECO:0000259" key="12">
    <source>
        <dbReference type="Pfam" id="PF00370"/>
    </source>
</evidence>
<feature type="compositionally biased region" description="Polar residues" evidence="11">
    <location>
        <begin position="479"/>
        <end position="495"/>
    </location>
</feature>
<evidence type="ECO:0000256" key="9">
    <source>
        <dbReference type="HAMAP-Rule" id="MF_00186"/>
    </source>
</evidence>
<comment type="pathway">
    <text evidence="1 9">Polyol metabolism; glycerol degradation via glycerol kinase pathway; sn-glycerol 3-phosphate from glycerol: step 1/1.</text>
</comment>
<feature type="binding site" evidence="9">
    <location>
        <position position="13"/>
    </location>
    <ligand>
        <name>sn-glycerol 3-phosphate</name>
        <dbReference type="ChEBI" id="CHEBI:57597"/>
    </ligand>
</feature>
<dbReference type="NCBIfam" id="TIGR01311">
    <property type="entry name" value="glycerol_kin"/>
    <property type="match status" value="1"/>
</dbReference>
<dbReference type="GO" id="GO:0004370">
    <property type="term" value="F:glycerol kinase activity"/>
    <property type="evidence" value="ECO:0007669"/>
    <property type="project" value="UniProtKB-UniRule"/>
</dbReference>
<dbReference type="Gene3D" id="3.30.420.40">
    <property type="match status" value="2"/>
</dbReference>
<dbReference type="PIRSF" id="PIRSF000538">
    <property type="entry name" value="GlpK"/>
    <property type="match status" value="1"/>
</dbReference>
<keyword evidence="15" id="KW-1185">Reference proteome</keyword>
<evidence type="ECO:0000256" key="6">
    <source>
        <dbReference type="ARBA" id="ARBA00022798"/>
    </source>
</evidence>
<dbReference type="InterPro" id="IPR000577">
    <property type="entry name" value="Carb_kinase_FGGY"/>
</dbReference>
<dbReference type="HAMAP" id="MF_00186">
    <property type="entry name" value="Glycerol_kin"/>
    <property type="match status" value="1"/>
</dbReference>
<dbReference type="EC" id="2.7.1.30" evidence="9"/>
<feature type="domain" description="Carbohydrate kinase FGGY N-terminal" evidence="12">
    <location>
        <begin position="5"/>
        <end position="251"/>
    </location>
</feature>
<feature type="binding site" evidence="9">
    <location>
        <position position="17"/>
    </location>
    <ligand>
        <name>ADP</name>
        <dbReference type="ChEBI" id="CHEBI:456216"/>
    </ligand>
</feature>
<dbReference type="PROSITE" id="PS00933">
    <property type="entry name" value="FGGY_KINASES_1"/>
    <property type="match status" value="1"/>
</dbReference>
<feature type="binding site" evidence="9">
    <location>
        <position position="313"/>
    </location>
    <ligand>
        <name>ATP</name>
        <dbReference type="ChEBI" id="CHEBI:30616"/>
    </ligand>
</feature>
<feature type="binding site" evidence="9">
    <location>
        <position position="266"/>
    </location>
    <ligand>
        <name>ATP</name>
        <dbReference type="ChEBI" id="CHEBI:30616"/>
    </ligand>
</feature>
<dbReference type="GO" id="GO:0005524">
    <property type="term" value="F:ATP binding"/>
    <property type="evidence" value="ECO:0007669"/>
    <property type="project" value="UniProtKB-UniRule"/>
</dbReference>
<dbReference type="InterPro" id="IPR018484">
    <property type="entry name" value="FGGY_N"/>
</dbReference>
<feature type="binding site" evidence="9">
    <location>
        <position position="414"/>
    </location>
    <ligand>
        <name>ADP</name>
        <dbReference type="ChEBI" id="CHEBI:456216"/>
    </ligand>
</feature>
<name>A0A3A6TWJ0_9GAMM</name>
<keyword evidence="3 9" id="KW-0808">Transferase</keyword>
<dbReference type="InterPro" id="IPR043129">
    <property type="entry name" value="ATPase_NBD"/>
</dbReference>
<feature type="binding site" evidence="9">
    <location>
        <position position="135"/>
    </location>
    <ligand>
        <name>glycerol</name>
        <dbReference type="ChEBI" id="CHEBI:17754"/>
    </ligand>
</feature>
<dbReference type="PANTHER" id="PTHR10196:SF69">
    <property type="entry name" value="GLYCEROL KINASE"/>
    <property type="match status" value="1"/>
</dbReference>
<dbReference type="InterPro" id="IPR005999">
    <property type="entry name" value="Glycerol_kin"/>
</dbReference>
<dbReference type="RefSeq" id="WP_121852370.1">
    <property type="nucleotide sequence ID" value="NZ_CP037952.1"/>
</dbReference>
<dbReference type="PANTHER" id="PTHR10196">
    <property type="entry name" value="SUGAR KINASE"/>
    <property type="match status" value="1"/>
</dbReference>
<dbReference type="InterPro" id="IPR018483">
    <property type="entry name" value="Carb_kinase_FGGY_CS"/>
</dbReference>
<dbReference type="CDD" id="cd07786">
    <property type="entry name" value="FGGY_EcGK_like"/>
    <property type="match status" value="1"/>
</dbReference>
<feature type="binding site" evidence="9">
    <location>
        <position position="13"/>
    </location>
    <ligand>
        <name>ATP</name>
        <dbReference type="ChEBI" id="CHEBI:30616"/>
    </ligand>
</feature>
<dbReference type="GO" id="GO:0005829">
    <property type="term" value="C:cytosol"/>
    <property type="evidence" value="ECO:0007669"/>
    <property type="project" value="UniProtKB-ARBA"/>
</dbReference>
<feature type="binding site" evidence="9">
    <location>
        <position position="83"/>
    </location>
    <ligand>
        <name>sn-glycerol 3-phosphate</name>
        <dbReference type="ChEBI" id="CHEBI:57597"/>
    </ligand>
</feature>
<comment type="function">
    <text evidence="9">Key enzyme in the regulation of glycerol uptake and metabolism. Catalyzes the phosphorylation of glycerol to yield sn-glycerol 3-phosphate.</text>
</comment>
<feature type="binding site" evidence="9">
    <location>
        <position position="266"/>
    </location>
    <ligand>
        <name>ADP</name>
        <dbReference type="ChEBI" id="CHEBI:456216"/>
    </ligand>
</feature>
<feature type="binding site" evidence="9">
    <location>
        <position position="244"/>
    </location>
    <ligand>
        <name>glycerol</name>
        <dbReference type="ChEBI" id="CHEBI:17754"/>
    </ligand>
</feature>
<evidence type="ECO:0000259" key="13">
    <source>
        <dbReference type="Pfam" id="PF02782"/>
    </source>
</evidence>
<dbReference type="EMBL" id="QYYH01000016">
    <property type="protein sequence ID" value="RJY18766.1"/>
    <property type="molecule type" value="Genomic_DNA"/>
</dbReference>
<dbReference type="Pfam" id="PF02782">
    <property type="entry name" value="FGGY_C"/>
    <property type="match status" value="1"/>
</dbReference>
<feature type="binding site" evidence="9">
    <location>
        <position position="84"/>
    </location>
    <ligand>
        <name>sn-glycerol 3-phosphate</name>
        <dbReference type="ChEBI" id="CHEBI:57597"/>
    </ligand>
</feature>
<feature type="binding site" evidence="9">
    <location>
        <position position="410"/>
    </location>
    <ligand>
        <name>ADP</name>
        <dbReference type="ChEBI" id="CHEBI:456216"/>
    </ligand>
</feature>
<dbReference type="AlphaFoldDB" id="A0A3A6TWJ0"/>
<dbReference type="GO" id="GO:0019563">
    <property type="term" value="P:glycerol catabolic process"/>
    <property type="evidence" value="ECO:0007669"/>
    <property type="project" value="UniProtKB-UniRule"/>
</dbReference>
<comment type="caution">
    <text evidence="14">The sequence shown here is derived from an EMBL/GenBank/DDBJ whole genome shotgun (WGS) entry which is preliminary data.</text>
</comment>
<dbReference type="PROSITE" id="PS00445">
    <property type="entry name" value="FGGY_KINASES_2"/>
    <property type="match status" value="1"/>
</dbReference>
<evidence type="ECO:0000313" key="15">
    <source>
        <dbReference type="Proteomes" id="UP000273022"/>
    </source>
</evidence>
<gene>
    <name evidence="9 14" type="primary">glpK</name>
    <name evidence="14" type="ORF">D5R81_04020</name>
</gene>
<feature type="binding site" evidence="9">
    <location>
        <position position="15"/>
    </location>
    <ligand>
        <name>ATP</name>
        <dbReference type="ChEBI" id="CHEBI:30616"/>
    </ligand>
</feature>
<feature type="binding site" evidence="9">
    <location>
        <position position="309"/>
    </location>
    <ligand>
        <name>ATP</name>
        <dbReference type="ChEBI" id="CHEBI:30616"/>
    </ligand>
</feature>